<reference evidence="1" key="1">
    <citation type="journal article" date="2005" name="Proc. Natl. Acad. Sci. U.S.A.">
        <title>The psychrophilic lifestyle as revealed by the genome sequence of Colwellia psychrerythraea 34H through genomic and proteomic analyses.</title>
        <authorList>
            <person name="Methe B.A."/>
            <person name="Nelson K.E."/>
            <person name="Deming J.W."/>
            <person name="Momen B."/>
            <person name="Melamud E."/>
            <person name="Zhang X."/>
            <person name="Moult J."/>
            <person name="Madupu R."/>
            <person name="Nelson W.C."/>
            <person name="Dodson R.J."/>
            <person name="Brinkac L.M."/>
            <person name="Daugherty S.C."/>
            <person name="Durkin A.S."/>
            <person name="DeBoy R.T."/>
            <person name="Kolonay J.F."/>
            <person name="Sullivan S.A."/>
            <person name="Zhou L."/>
            <person name="Davidsen T.M."/>
            <person name="Wu M."/>
            <person name="Huston A.L."/>
            <person name="Lewis M."/>
            <person name="Weaver B."/>
            <person name="Weidman J.F."/>
            <person name="Khouri H."/>
            <person name="Utterback T.R."/>
            <person name="Feldblyum T.V."/>
            <person name="Fraser C.M."/>
        </authorList>
    </citation>
    <scope>NUCLEOTIDE SEQUENCE [LARGE SCALE GENOMIC DNA]</scope>
    <source>
        <strain evidence="1">34H</strain>
    </source>
</reference>
<dbReference type="HOGENOM" id="CLU_3060482_0_0_6"/>
<dbReference type="AlphaFoldDB" id="Q47XM1"/>
<organism evidence="1 2">
    <name type="scientific">Colwellia psychrerythraea (strain 34H / ATCC BAA-681)</name>
    <name type="common">Vibrio psychroerythus</name>
    <dbReference type="NCBI Taxonomy" id="167879"/>
    <lineage>
        <taxon>Bacteria</taxon>
        <taxon>Pseudomonadati</taxon>
        <taxon>Pseudomonadota</taxon>
        <taxon>Gammaproteobacteria</taxon>
        <taxon>Alteromonadales</taxon>
        <taxon>Colwelliaceae</taxon>
        <taxon>Colwellia</taxon>
    </lineage>
</organism>
<name>Q47XM1_COLP3</name>
<protein>
    <submittedName>
        <fullName evidence="1">Uncharacterized protein</fullName>
    </submittedName>
</protein>
<evidence type="ECO:0000313" key="1">
    <source>
        <dbReference type="EMBL" id="AAZ26773.1"/>
    </source>
</evidence>
<gene>
    <name evidence="1" type="ordered locus">CPS_3782</name>
</gene>
<accession>Q47XM1</accession>
<proteinExistence type="predicted"/>
<dbReference type="EMBL" id="CP000083">
    <property type="protein sequence ID" value="AAZ26773.1"/>
    <property type="molecule type" value="Genomic_DNA"/>
</dbReference>
<sequence>MLFFAIFLAFLTFFDINHQNRPSFKQIIFLLSIVLQAVQALEPIPHLSISLGG</sequence>
<dbReference type="KEGG" id="cps:CPS_3782"/>
<dbReference type="Proteomes" id="UP000000547">
    <property type="component" value="Chromosome"/>
</dbReference>
<evidence type="ECO:0000313" key="2">
    <source>
        <dbReference type="Proteomes" id="UP000000547"/>
    </source>
</evidence>